<evidence type="ECO:0000256" key="9">
    <source>
        <dbReference type="ARBA" id="ARBA00023012"/>
    </source>
</evidence>
<reference evidence="14 15" key="1">
    <citation type="submission" date="2020-02" db="EMBL/GenBank/DDBJ databases">
        <title>Acidophilic actinobacteria isolated from forest soil.</title>
        <authorList>
            <person name="Golinska P."/>
        </authorList>
    </citation>
    <scope>NUCLEOTIDE SEQUENCE [LARGE SCALE GENOMIC DNA]</scope>
    <source>
        <strain evidence="14 15">NL8</strain>
    </source>
</reference>
<evidence type="ECO:0000256" key="1">
    <source>
        <dbReference type="ARBA" id="ARBA00000085"/>
    </source>
</evidence>
<dbReference type="InterPro" id="IPR050428">
    <property type="entry name" value="TCS_sensor_his_kinase"/>
</dbReference>
<proteinExistence type="predicted"/>
<keyword evidence="9" id="KW-0902">Two-component regulatory system</keyword>
<dbReference type="Proteomes" id="UP000730482">
    <property type="component" value="Unassembled WGS sequence"/>
</dbReference>
<dbReference type="InterPro" id="IPR003594">
    <property type="entry name" value="HATPase_dom"/>
</dbReference>
<evidence type="ECO:0000256" key="8">
    <source>
        <dbReference type="ARBA" id="ARBA00022989"/>
    </source>
</evidence>
<evidence type="ECO:0000256" key="11">
    <source>
        <dbReference type="SAM" id="Phobius"/>
    </source>
</evidence>
<organism evidence="14 15">
    <name type="scientific">Catenulispora pinistramenti</name>
    <dbReference type="NCBI Taxonomy" id="2705254"/>
    <lineage>
        <taxon>Bacteria</taxon>
        <taxon>Bacillati</taxon>
        <taxon>Actinomycetota</taxon>
        <taxon>Actinomycetes</taxon>
        <taxon>Catenulisporales</taxon>
        <taxon>Catenulisporaceae</taxon>
        <taxon>Catenulispora</taxon>
    </lineage>
</organism>
<feature type="domain" description="HAMP" evidence="13">
    <location>
        <begin position="152"/>
        <end position="202"/>
    </location>
</feature>
<dbReference type="SUPFAM" id="SSF55874">
    <property type="entry name" value="ATPase domain of HSP90 chaperone/DNA topoisomerase II/histidine kinase"/>
    <property type="match status" value="1"/>
</dbReference>
<evidence type="ECO:0000256" key="3">
    <source>
        <dbReference type="ARBA" id="ARBA00012438"/>
    </source>
</evidence>
<evidence type="ECO:0000259" key="12">
    <source>
        <dbReference type="PROSITE" id="PS50109"/>
    </source>
</evidence>
<dbReference type="SMART" id="SM00304">
    <property type="entry name" value="HAMP"/>
    <property type="match status" value="1"/>
</dbReference>
<keyword evidence="8 11" id="KW-1133">Transmembrane helix</keyword>
<comment type="catalytic activity">
    <reaction evidence="1">
        <text>ATP + protein L-histidine = ADP + protein N-phospho-L-histidine.</text>
        <dbReference type="EC" id="2.7.13.3"/>
    </reaction>
</comment>
<dbReference type="PROSITE" id="PS50885">
    <property type="entry name" value="HAMP"/>
    <property type="match status" value="1"/>
</dbReference>
<evidence type="ECO:0000256" key="5">
    <source>
        <dbReference type="ARBA" id="ARBA00022679"/>
    </source>
</evidence>
<accession>A0ABS5KZM4</accession>
<evidence type="ECO:0000256" key="10">
    <source>
        <dbReference type="ARBA" id="ARBA00023136"/>
    </source>
</evidence>
<protein>
    <recommendedName>
        <fullName evidence="3">histidine kinase</fullName>
        <ecNumber evidence="3">2.7.13.3</ecNumber>
    </recommendedName>
</protein>
<sequence>MRNPLRSLSVRMAVLAAVAVTVASGSIGLAIHQSTKSRQLYYGRVTARGDLAEVIGSDRTDQQVPASLVPPKLAAEALTTTSPVTFYDSSFSLQPVMWAAQYVDGKLVVAQYPMASEQRDLEALDRHTLYAAAGTVAVLVPLAAFGAEFAGRRLRRAARTAHRIAAGDLDARIGPRGRAGDEVHDISRAVDSMADALQRRLRAEQRFTADVAHELRTPLAGLVAATELLPDGEATELVRDRVRVLRSLTENLLEVSRLDAQVETADFVAVPLPEFVSETVAGIGFDVRLSVEGDPVVRTDPRRLDRILTNLLLNADKHGRAPIELGISGLTLTVRDHGPGFPPDILAEGPSRFRTGAPERGRGHGLGLTIALGQARVIGAGLEFGDAVDGGAIARVRLPPIPDSALDTDAAGHLTPLDT</sequence>
<name>A0ABS5KZM4_9ACTN</name>
<dbReference type="Pfam" id="PF00672">
    <property type="entry name" value="HAMP"/>
    <property type="match status" value="1"/>
</dbReference>
<dbReference type="PANTHER" id="PTHR45436">
    <property type="entry name" value="SENSOR HISTIDINE KINASE YKOH"/>
    <property type="match status" value="1"/>
</dbReference>
<dbReference type="SMART" id="SM00387">
    <property type="entry name" value="HATPase_c"/>
    <property type="match status" value="1"/>
</dbReference>
<evidence type="ECO:0000259" key="13">
    <source>
        <dbReference type="PROSITE" id="PS50885"/>
    </source>
</evidence>
<evidence type="ECO:0000313" key="15">
    <source>
        <dbReference type="Proteomes" id="UP000730482"/>
    </source>
</evidence>
<evidence type="ECO:0000313" key="14">
    <source>
        <dbReference type="EMBL" id="MBS2551523.1"/>
    </source>
</evidence>
<evidence type="ECO:0000256" key="4">
    <source>
        <dbReference type="ARBA" id="ARBA00022553"/>
    </source>
</evidence>
<dbReference type="SUPFAM" id="SSF47384">
    <property type="entry name" value="Homodimeric domain of signal transducing histidine kinase"/>
    <property type="match status" value="1"/>
</dbReference>
<dbReference type="GO" id="GO:0016301">
    <property type="term" value="F:kinase activity"/>
    <property type="evidence" value="ECO:0007669"/>
    <property type="project" value="UniProtKB-KW"/>
</dbReference>
<dbReference type="InterPro" id="IPR004358">
    <property type="entry name" value="Sig_transdc_His_kin-like_C"/>
</dbReference>
<gene>
    <name evidence="14" type="ORF">KGQ19_32110</name>
</gene>
<dbReference type="Gene3D" id="1.10.287.130">
    <property type="match status" value="1"/>
</dbReference>
<dbReference type="SMART" id="SM00388">
    <property type="entry name" value="HisKA"/>
    <property type="match status" value="1"/>
</dbReference>
<dbReference type="Pfam" id="PF02518">
    <property type="entry name" value="HATPase_c"/>
    <property type="match status" value="1"/>
</dbReference>
<keyword evidence="7 14" id="KW-0418">Kinase</keyword>
<keyword evidence="4" id="KW-0597">Phosphoprotein</keyword>
<keyword evidence="15" id="KW-1185">Reference proteome</keyword>
<dbReference type="Pfam" id="PF00512">
    <property type="entry name" value="HisKA"/>
    <property type="match status" value="1"/>
</dbReference>
<keyword evidence="10 11" id="KW-0472">Membrane</keyword>
<keyword evidence="6 11" id="KW-0812">Transmembrane</keyword>
<evidence type="ECO:0000256" key="7">
    <source>
        <dbReference type="ARBA" id="ARBA00022777"/>
    </source>
</evidence>
<dbReference type="InterPro" id="IPR036097">
    <property type="entry name" value="HisK_dim/P_sf"/>
</dbReference>
<evidence type="ECO:0000256" key="2">
    <source>
        <dbReference type="ARBA" id="ARBA00004236"/>
    </source>
</evidence>
<dbReference type="SUPFAM" id="SSF158472">
    <property type="entry name" value="HAMP domain-like"/>
    <property type="match status" value="1"/>
</dbReference>
<comment type="subcellular location">
    <subcellularLocation>
        <location evidence="2">Cell membrane</location>
    </subcellularLocation>
</comment>
<dbReference type="EC" id="2.7.13.3" evidence="3"/>
<feature type="transmembrane region" description="Helical" evidence="11">
    <location>
        <begin position="129"/>
        <end position="150"/>
    </location>
</feature>
<dbReference type="RefSeq" id="WP_212016192.1">
    <property type="nucleotide sequence ID" value="NZ_JAAFYZ010000143.1"/>
</dbReference>
<dbReference type="InterPro" id="IPR003660">
    <property type="entry name" value="HAMP_dom"/>
</dbReference>
<dbReference type="Gene3D" id="6.10.340.10">
    <property type="match status" value="1"/>
</dbReference>
<comment type="caution">
    <text evidence="14">The sequence shown here is derived from an EMBL/GenBank/DDBJ whole genome shotgun (WGS) entry which is preliminary data.</text>
</comment>
<dbReference type="Gene3D" id="3.30.565.10">
    <property type="entry name" value="Histidine kinase-like ATPase, C-terminal domain"/>
    <property type="match status" value="1"/>
</dbReference>
<dbReference type="PRINTS" id="PR00344">
    <property type="entry name" value="BCTRLSENSOR"/>
</dbReference>
<dbReference type="PROSITE" id="PS50109">
    <property type="entry name" value="HIS_KIN"/>
    <property type="match status" value="1"/>
</dbReference>
<dbReference type="CDD" id="cd00082">
    <property type="entry name" value="HisKA"/>
    <property type="match status" value="1"/>
</dbReference>
<dbReference type="EMBL" id="JAAFYZ010000143">
    <property type="protein sequence ID" value="MBS2551523.1"/>
    <property type="molecule type" value="Genomic_DNA"/>
</dbReference>
<dbReference type="InterPro" id="IPR036890">
    <property type="entry name" value="HATPase_C_sf"/>
</dbReference>
<keyword evidence="5" id="KW-0808">Transferase</keyword>
<evidence type="ECO:0000256" key="6">
    <source>
        <dbReference type="ARBA" id="ARBA00022692"/>
    </source>
</evidence>
<dbReference type="InterPro" id="IPR005467">
    <property type="entry name" value="His_kinase_dom"/>
</dbReference>
<dbReference type="PANTHER" id="PTHR45436:SF5">
    <property type="entry name" value="SENSOR HISTIDINE KINASE TRCS"/>
    <property type="match status" value="1"/>
</dbReference>
<dbReference type="InterPro" id="IPR003661">
    <property type="entry name" value="HisK_dim/P_dom"/>
</dbReference>
<feature type="domain" description="Histidine kinase" evidence="12">
    <location>
        <begin position="210"/>
        <end position="402"/>
    </location>
</feature>